<proteinExistence type="predicted"/>
<feature type="transmembrane region" description="Helical" evidence="6">
    <location>
        <begin position="118"/>
        <end position="139"/>
    </location>
</feature>
<dbReference type="InterPro" id="IPR011701">
    <property type="entry name" value="MFS"/>
</dbReference>
<evidence type="ECO:0000259" key="7">
    <source>
        <dbReference type="PROSITE" id="PS50850"/>
    </source>
</evidence>
<feature type="transmembrane region" description="Helical" evidence="6">
    <location>
        <begin position="412"/>
        <end position="431"/>
    </location>
</feature>
<gene>
    <name evidence="8" type="ORF">EYW49_11940</name>
</gene>
<evidence type="ECO:0000256" key="1">
    <source>
        <dbReference type="ARBA" id="ARBA00004141"/>
    </source>
</evidence>
<keyword evidence="4 6" id="KW-1133">Transmembrane helix</keyword>
<feature type="transmembrane region" description="Helical" evidence="6">
    <location>
        <begin position="186"/>
        <end position="208"/>
    </location>
</feature>
<dbReference type="SUPFAM" id="SSF103473">
    <property type="entry name" value="MFS general substrate transporter"/>
    <property type="match status" value="1"/>
</dbReference>
<dbReference type="OrthoDB" id="9773957at2"/>
<feature type="transmembrane region" description="Helical" evidence="6">
    <location>
        <begin position="61"/>
        <end position="81"/>
    </location>
</feature>
<dbReference type="InterPro" id="IPR020846">
    <property type="entry name" value="MFS_dom"/>
</dbReference>
<dbReference type="FunFam" id="1.20.1250.20:FF:000018">
    <property type="entry name" value="MFS transporter permease"/>
    <property type="match status" value="1"/>
</dbReference>
<feature type="transmembrane region" description="Helical" evidence="6">
    <location>
        <begin position="23"/>
        <end position="41"/>
    </location>
</feature>
<dbReference type="PROSITE" id="PS50850">
    <property type="entry name" value="MFS"/>
    <property type="match status" value="1"/>
</dbReference>
<dbReference type="PANTHER" id="PTHR43791">
    <property type="entry name" value="PERMEASE-RELATED"/>
    <property type="match status" value="1"/>
</dbReference>
<accession>A0A4Q9VPM0</accession>
<evidence type="ECO:0000313" key="8">
    <source>
        <dbReference type="EMBL" id="TBW37173.1"/>
    </source>
</evidence>
<keyword evidence="5 6" id="KW-0472">Membrane</keyword>
<keyword evidence="3 6" id="KW-0812">Transmembrane</keyword>
<dbReference type="EMBL" id="SJFN01000016">
    <property type="protein sequence ID" value="TBW37173.1"/>
    <property type="molecule type" value="Genomic_DNA"/>
</dbReference>
<dbReference type="Gene3D" id="1.20.1250.20">
    <property type="entry name" value="MFS general substrate transporter like domains"/>
    <property type="match status" value="2"/>
</dbReference>
<feature type="transmembrane region" description="Helical" evidence="6">
    <location>
        <begin position="255"/>
        <end position="276"/>
    </location>
</feature>
<dbReference type="PANTHER" id="PTHR43791:SF36">
    <property type="entry name" value="TRANSPORTER, PUTATIVE (AFU_ORTHOLOGUE AFUA_6G08340)-RELATED"/>
    <property type="match status" value="1"/>
</dbReference>
<organism evidence="8 9">
    <name type="scientific">Siculibacillus lacustris</name>
    <dbReference type="NCBI Taxonomy" id="1549641"/>
    <lineage>
        <taxon>Bacteria</taxon>
        <taxon>Pseudomonadati</taxon>
        <taxon>Pseudomonadota</taxon>
        <taxon>Alphaproteobacteria</taxon>
        <taxon>Hyphomicrobiales</taxon>
        <taxon>Ancalomicrobiaceae</taxon>
        <taxon>Siculibacillus</taxon>
    </lineage>
</organism>
<dbReference type="CDD" id="cd17319">
    <property type="entry name" value="MFS_ExuT_GudP_like"/>
    <property type="match status" value="1"/>
</dbReference>
<protein>
    <submittedName>
        <fullName evidence="8">MFS transporter</fullName>
    </submittedName>
</protein>
<evidence type="ECO:0000256" key="3">
    <source>
        <dbReference type="ARBA" id="ARBA00022692"/>
    </source>
</evidence>
<evidence type="ECO:0000256" key="4">
    <source>
        <dbReference type="ARBA" id="ARBA00022989"/>
    </source>
</evidence>
<dbReference type="InterPro" id="IPR036259">
    <property type="entry name" value="MFS_trans_sf"/>
</dbReference>
<comment type="caution">
    <text evidence="8">The sequence shown here is derived from an EMBL/GenBank/DDBJ whole genome shotgun (WGS) entry which is preliminary data.</text>
</comment>
<name>A0A4Q9VPM0_9HYPH</name>
<evidence type="ECO:0000313" key="9">
    <source>
        <dbReference type="Proteomes" id="UP000292781"/>
    </source>
</evidence>
<dbReference type="Proteomes" id="UP000292781">
    <property type="component" value="Unassembled WGS sequence"/>
</dbReference>
<dbReference type="GO" id="GO:0022857">
    <property type="term" value="F:transmembrane transporter activity"/>
    <property type="evidence" value="ECO:0007669"/>
    <property type="project" value="InterPro"/>
</dbReference>
<feature type="transmembrane region" description="Helical" evidence="6">
    <location>
        <begin position="348"/>
        <end position="368"/>
    </location>
</feature>
<feature type="transmembrane region" description="Helical" evidence="6">
    <location>
        <begin position="375"/>
        <end position="400"/>
    </location>
</feature>
<evidence type="ECO:0000256" key="5">
    <source>
        <dbReference type="ARBA" id="ARBA00023136"/>
    </source>
</evidence>
<reference evidence="8 9" key="1">
    <citation type="submission" date="2019-02" db="EMBL/GenBank/DDBJ databases">
        <title>Siculibacillus lacustris gen. nov., sp. nov., a new rosette-forming bacterium isolated from a freshwater crater lake (Lake St. Ana, Romania).</title>
        <authorList>
            <person name="Felfoldi T."/>
            <person name="Marton Z."/>
            <person name="Szabo A."/>
            <person name="Mentes A."/>
            <person name="Boka K."/>
            <person name="Marialigeti K."/>
            <person name="Mathe I."/>
            <person name="Koncz M."/>
            <person name="Schumann P."/>
            <person name="Toth E."/>
        </authorList>
    </citation>
    <scope>NUCLEOTIDE SEQUENCE [LARGE SCALE GENOMIC DNA]</scope>
    <source>
        <strain evidence="8 9">SA-279</strain>
    </source>
</reference>
<sequence>MVFLPRSNFSESQETEWRVYNKIAMRLLPFLLILYVISFLDRVNVGFAKLQMSVDIGLGDAAFGFGAGVFFLGYCVCEIPSNLALQRFGAKIWIARIMVVWGLVSAGLMFVTSETQFYVLRFLLGISEAGFYPGIILFLTYWFPARLRSQICAIFFLGIAFSGVIGGPLSGWIMQTFSGAYGLHGWQWLFLLEGIPAVVGGVISFFYLEDGPAKAKWLDASERALVVDALVAEEAGKRAAGYGHRFIDALRDANVWLLAITNFSLLGGTYGLSFWLPQIVKDLGVNNLLFNGLLTAIPFTCASIAMIVVGKHSDRHGERKWHTAICAFVGAGGLVLSGLFGFNPYISLFGLSVAVSGALAGLAVMWALPGTILGGAAAAAGIALMATIGNLGGYTMPFILGWVKQLTHQVEFGLYAMAAMMVIGGLVMLVIPKLNQSRRAEPTFAPVVSR</sequence>
<comment type="subcellular location">
    <subcellularLocation>
        <location evidence="1">Membrane</location>
        <topology evidence="1">Multi-pass membrane protein</topology>
    </subcellularLocation>
</comment>
<dbReference type="GO" id="GO:0005886">
    <property type="term" value="C:plasma membrane"/>
    <property type="evidence" value="ECO:0007669"/>
    <property type="project" value="TreeGrafter"/>
</dbReference>
<dbReference type="Pfam" id="PF07690">
    <property type="entry name" value="MFS_1"/>
    <property type="match status" value="1"/>
</dbReference>
<feature type="domain" description="Major facilitator superfamily (MFS) profile" evidence="7">
    <location>
        <begin position="27"/>
        <end position="436"/>
    </location>
</feature>
<keyword evidence="2" id="KW-0813">Transport</keyword>
<evidence type="ECO:0000256" key="2">
    <source>
        <dbReference type="ARBA" id="ARBA00022448"/>
    </source>
</evidence>
<feature type="transmembrane region" description="Helical" evidence="6">
    <location>
        <begin position="321"/>
        <end position="342"/>
    </location>
</feature>
<evidence type="ECO:0000256" key="6">
    <source>
        <dbReference type="SAM" id="Phobius"/>
    </source>
</evidence>
<dbReference type="AlphaFoldDB" id="A0A4Q9VPM0"/>
<feature type="transmembrane region" description="Helical" evidence="6">
    <location>
        <begin position="151"/>
        <end position="174"/>
    </location>
</feature>
<feature type="transmembrane region" description="Helical" evidence="6">
    <location>
        <begin position="93"/>
        <end position="112"/>
    </location>
</feature>
<feature type="transmembrane region" description="Helical" evidence="6">
    <location>
        <begin position="288"/>
        <end position="309"/>
    </location>
</feature>
<dbReference type="RefSeq" id="WP_131309809.1">
    <property type="nucleotide sequence ID" value="NZ_SJFN01000016.1"/>
</dbReference>
<keyword evidence="9" id="KW-1185">Reference proteome</keyword>